<feature type="transmembrane region" description="Helical" evidence="2">
    <location>
        <begin position="133"/>
        <end position="153"/>
    </location>
</feature>
<feature type="transmembrane region" description="Helical" evidence="2">
    <location>
        <begin position="608"/>
        <end position="631"/>
    </location>
</feature>
<feature type="compositionally biased region" description="Polar residues" evidence="1">
    <location>
        <begin position="104"/>
        <end position="113"/>
    </location>
</feature>
<gene>
    <name evidence="3" type="ORF">B0T17DRAFT_510998</name>
</gene>
<accession>A0AA39WGZ7</accession>
<feature type="region of interest" description="Disordered" evidence="1">
    <location>
        <begin position="65"/>
        <end position="85"/>
    </location>
</feature>
<name>A0AA39WGZ7_9PEZI</name>
<keyword evidence="2" id="KW-1133">Transmembrane helix</keyword>
<dbReference type="PANTHER" id="PTHR35394">
    <property type="entry name" value="DUF3176 DOMAIN-CONTAINING PROTEIN"/>
    <property type="match status" value="1"/>
</dbReference>
<comment type="caution">
    <text evidence="3">The sequence shown here is derived from an EMBL/GenBank/DDBJ whole genome shotgun (WGS) entry which is preliminary data.</text>
</comment>
<dbReference type="InterPro" id="IPR021514">
    <property type="entry name" value="DUF3176"/>
</dbReference>
<protein>
    <submittedName>
        <fullName evidence="3">Uncharacterized protein</fullName>
    </submittedName>
</protein>
<keyword evidence="4" id="KW-1185">Reference proteome</keyword>
<dbReference type="Proteomes" id="UP001174934">
    <property type="component" value="Unassembled WGS sequence"/>
</dbReference>
<feature type="transmembrane region" description="Helical" evidence="2">
    <location>
        <begin position="165"/>
        <end position="190"/>
    </location>
</feature>
<sequence>MSYKQVRHARVASDDTIVAADEGHGVEAGDAGIRGPYHFINMDSSVTQPHETPQFQFQFQFPETQHVHQQQQQQPELPYKQQEKQQLQDPAVTVSPLAWENKSSDNITDGSSQKTRRSADSVFSQSGSWTYELVSMVVAFAAVASIIAVLAYYNGKPLPSWPYSITINAVIAILATVATASMSVPLSSGLGQLKWIRFKQGHAPLSDMEVYDDASRGALGAIRMLFRLRGGMSGSFGAVIMIIALLLNPFAQQMATYPTRTVSSPVGATNYRAASYGLALKSIDERAAFVPILPLKSAVYNGLFAENNKPWTSLPVACQTGNCTWEPFETLAVCYSCIDMTEYITPYCANGTATAEKRASCGWQVPSGAKLNSSAEVFSMTSMFPQRLGDMSYSTLMKLVFMGTESQSDRPGVLQPWAKQCSLTACIQTLNSTVTNGDLNETIISQITNDTIPSSTPPPPSSDGGLQPVVITSPATNASYALSMDVILAVQSWFSSLFRIGAASRNAEFINRTIETTTTTAHVVVNLTVGISSGTTFFDTDIVQAFYWNYYEYLSNPTANNEIGGIEMLMRDLAISMTVSMRSYGPPTAKLTVNGTAWHSESFVNVRWGFVAVPVLAVVLAAVFLAVAVWMTRRSGVSLWKTSVLAVLFHGLDEEARERFEEVAGGFGEKRREAKGVMGGRWVWGGGGWVVGGVKVVGC</sequence>
<keyword evidence="2" id="KW-0812">Transmembrane</keyword>
<evidence type="ECO:0000313" key="3">
    <source>
        <dbReference type="EMBL" id="KAK0615211.1"/>
    </source>
</evidence>
<dbReference type="AlphaFoldDB" id="A0AA39WGZ7"/>
<organism evidence="3 4">
    <name type="scientific">Bombardia bombarda</name>
    <dbReference type="NCBI Taxonomy" id="252184"/>
    <lineage>
        <taxon>Eukaryota</taxon>
        <taxon>Fungi</taxon>
        <taxon>Dikarya</taxon>
        <taxon>Ascomycota</taxon>
        <taxon>Pezizomycotina</taxon>
        <taxon>Sordariomycetes</taxon>
        <taxon>Sordariomycetidae</taxon>
        <taxon>Sordariales</taxon>
        <taxon>Lasiosphaeriaceae</taxon>
        <taxon>Bombardia</taxon>
    </lineage>
</organism>
<dbReference type="PANTHER" id="PTHR35394:SF6">
    <property type="entry name" value="DUF3176 DOMAIN-CONTAINING PROTEIN"/>
    <property type="match status" value="1"/>
</dbReference>
<feature type="region of interest" description="Disordered" evidence="1">
    <location>
        <begin position="98"/>
        <end position="119"/>
    </location>
</feature>
<evidence type="ECO:0000256" key="2">
    <source>
        <dbReference type="SAM" id="Phobius"/>
    </source>
</evidence>
<reference evidence="3" key="1">
    <citation type="submission" date="2023-06" db="EMBL/GenBank/DDBJ databases">
        <title>Genome-scale phylogeny and comparative genomics of the fungal order Sordariales.</title>
        <authorList>
            <consortium name="Lawrence Berkeley National Laboratory"/>
            <person name="Hensen N."/>
            <person name="Bonometti L."/>
            <person name="Westerberg I."/>
            <person name="Brannstrom I.O."/>
            <person name="Guillou S."/>
            <person name="Cros-Aarteil S."/>
            <person name="Calhoun S."/>
            <person name="Haridas S."/>
            <person name="Kuo A."/>
            <person name="Mondo S."/>
            <person name="Pangilinan J."/>
            <person name="Riley R."/>
            <person name="LaButti K."/>
            <person name="Andreopoulos B."/>
            <person name="Lipzen A."/>
            <person name="Chen C."/>
            <person name="Yanf M."/>
            <person name="Daum C."/>
            <person name="Ng V."/>
            <person name="Clum A."/>
            <person name="Steindorff A."/>
            <person name="Ohm R."/>
            <person name="Martin F."/>
            <person name="Silar P."/>
            <person name="Natvig D."/>
            <person name="Lalanne C."/>
            <person name="Gautier V."/>
            <person name="Ament-velasquez S.L."/>
            <person name="Kruys A."/>
            <person name="Hutchinson M.I."/>
            <person name="Powell A.J."/>
            <person name="Barry K."/>
            <person name="Miller A.N."/>
            <person name="Grigoriev I.V."/>
            <person name="Debuchy R."/>
            <person name="Gladieux P."/>
            <person name="Thoren M.H."/>
            <person name="Johannesson H."/>
        </authorList>
    </citation>
    <scope>NUCLEOTIDE SEQUENCE</scope>
    <source>
        <strain evidence="3">SMH3391-2</strain>
    </source>
</reference>
<keyword evidence="2" id="KW-0472">Membrane</keyword>
<proteinExistence type="predicted"/>
<evidence type="ECO:0000313" key="4">
    <source>
        <dbReference type="Proteomes" id="UP001174934"/>
    </source>
</evidence>
<evidence type="ECO:0000256" key="1">
    <source>
        <dbReference type="SAM" id="MobiDB-lite"/>
    </source>
</evidence>
<dbReference type="EMBL" id="JAULSR010000007">
    <property type="protein sequence ID" value="KAK0615211.1"/>
    <property type="molecule type" value="Genomic_DNA"/>
</dbReference>
<dbReference type="Pfam" id="PF11374">
    <property type="entry name" value="DUF3176"/>
    <property type="match status" value="1"/>
</dbReference>
<feature type="transmembrane region" description="Helical" evidence="2">
    <location>
        <begin position="232"/>
        <end position="251"/>
    </location>
</feature>